<accession>C8W429</accession>
<evidence type="ECO:0000313" key="9">
    <source>
        <dbReference type="EMBL" id="ACV61283.1"/>
    </source>
</evidence>
<evidence type="ECO:0000256" key="5">
    <source>
        <dbReference type="ARBA" id="ARBA00022989"/>
    </source>
</evidence>
<dbReference type="PROSITE" id="PS50928">
    <property type="entry name" value="ABC_TM1"/>
    <property type="match status" value="1"/>
</dbReference>
<dbReference type="HOGENOM" id="CLU_028518_8_0_9"/>
<feature type="transmembrane region" description="Helical" evidence="7">
    <location>
        <begin position="266"/>
        <end position="286"/>
    </location>
</feature>
<evidence type="ECO:0000256" key="4">
    <source>
        <dbReference type="ARBA" id="ARBA00022692"/>
    </source>
</evidence>
<dbReference type="eggNOG" id="COG1173">
    <property type="taxonomic scope" value="Bacteria"/>
</dbReference>
<evidence type="ECO:0000256" key="3">
    <source>
        <dbReference type="ARBA" id="ARBA00022475"/>
    </source>
</evidence>
<dbReference type="InterPro" id="IPR035906">
    <property type="entry name" value="MetI-like_sf"/>
</dbReference>
<dbReference type="Proteomes" id="UP000002217">
    <property type="component" value="Chromosome"/>
</dbReference>
<evidence type="ECO:0000259" key="8">
    <source>
        <dbReference type="PROSITE" id="PS50928"/>
    </source>
</evidence>
<dbReference type="GO" id="GO:0005886">
    <property type="term" value="C:plasma membrane"/>
    <property type="evidence" value="ECO:0007669"/>
    <property type="project" value="UniProtKB-SubCell"/>
</dbReference>
<evidence type="ECO:0000256" key="1">
    <source>
        <dbReference type="ARBA" id="ARBA00004651"/>
    </source>
</evidence>
<dbReference type="EMBL" id="CP001720">
    <property type="protein sequence ID" value="ACV61283.1"/>
    <property type="molecule type" value="Genomic_DNA"/>
</dbReference>
<dbReference type="STRING" id="485916.Dtox_0330"/>
<comment type="subcellular location">
    <subcellularLocation>
        <location evidence="1 7">Cell membrane</location>
        <topology evidence="1 7">Multi-pass membrane protein</topology>
    </subcellularLocation>
</comment>
<dbReference type="Pfam" id="PF00528">
    <property type="entry name" value="BPD_transp_1"/>
    <property type="match status" value="1"/>
</dbReference>
<keyword evidence="10" id="KW-1185">Reference proteome</keyword>
<feature type="transmembrane region" description="Helical" evidence="7">
    <location>
        <begin position="92"/>
        <end position="117"/>
    </location>
</feature>
<evidence type="ECO:0000256" key="7">
    <source>
        <dbReference type="RuleBase" id="RU363032"/>
    </source>
</evidence>
<keyword evidence="4 7" id="KW-0812">Transmembrane</keyword>
<feature type="transmembrane region" description="Helical" evidence="7">
    <location>
        <begin position="27"/>
        <end position="52"/>
    </location>
</feature>
<organism evidence="9 10">
    <name type="scientific">Desulfofarcimen acetoxidans (strain ATCC 49208 / DSM 771 / KCTC 5769 / VKM B-1644 / 5575)</name>
    <name type="common">Desulfotomaculum acetoxidans</name>
    <dbReference type="NCBI Taxonomy" id="485916"/>
    <lineage>
        <taxon>Bacteria</taxon>
        <taxon>Bacillati</taxon>
        <taxon>Bacillota</taxon>
        <taxon>Clostridia</taxon>
        <taxon>Eubacteriales</taxon>
        <taxon>Peptococcaceae</taxon>
        <taxon>Desulfofarcimen</taxon>
    </lineage>
</organism>
<evidence type="ECO:0000256" key="6">
    <source>
        <dbReference type="ARBA" id="ARBA00023136"/>
    </source>
</evidence>
<name>C8W429_DESAS</name>
<evidence type="ECO:0000313" key="10">
    <source>
        <dbReference type="Proteomes" id="UP000002217"/>
    </source>
</evidence>
<dbReference type="CDD" id="cd06261">
    <property type="entry name" value="TM_PBP2"/>
    <property type="match status" value="1"/>
</dbReference>
<dbReference type="InterPro" id="IPR050366">
    <property type="entry name" value="BP-dependent_transpt_permease"/>
</dbReference>
<reference evidence="9 10" key="1">
    <citation type="journal article" date="2009" name="Stand. Genomic Sci.">
        <title>Complete genome sequence of Desulfotomaculum acetoxidans type strain (5575).</title>
        <authorList>
            <person name="Spring S."/>
            <person name="Lapidus A."/>
            <person name="Schroder M."/>
            <person name="Gleim D."/>
            <person name="Sims D."/>
            <person name="Meincke L."/>
            <person name="Glavina Del Rio T."/>
            <person name="Tice H."/>
            <person name="Copeland A."/>
            <person name="Cheng J.F."/>
            <person name="Lucas S."/>
            <person name="Chen F."/>
            <person name="Nolan M."/>
            <person name="Bruce D."/>
            <person name="Goodwin L."/>
            <person name="Pitluck S."/>
            <person name="Ivanova N."/>
            <person name="Mavromatis K."/>
            <person name="Mikhailova N."/>
            <person name="Pati A."/>
            <person name="Chen A."/>
            <person name="Palaniappan K."/>
            <person name="Land M."/>
            <person name="Hauser L."/>
            <person name="Chang Y.J."/>
            <person name="Jeffries C.D."/>
            <person name="Chain P."/>
            <person name="Saunders E."/>
            <person name="Brettin T."/>
            <person name="Detter J.C."/>
            <person name="Goker M."/>
            <person name="Bristow J."/>
            <person name="Eisen J.A."/>
            <person name="Markowitz V."/>
            <person name="Hugenholtz P."/>
            <person name="Kyrpides N.C."/>
            <person name="Klenk H.P."/>
            <person name="Han C."/>
        </authorList>
    </citation>
    <scope>NUCLEOTIDE SEQUENCE [LARGE SCALE GENOMIC DNA]</scope>
    <source>
        <strain evidence="10">ATCC 49208 / DSM 771 / VKM B-1644</strain>
    </source>
</reference>
<dbReference type="PANTHER" id="PTHR43386:SF1">
    <property type="entry name" value="D,D-DIPEPTIDE TRANSPORT SYSTEM PERMEASE PROTEIN DDPC-RELATED"/>
    <property type="match status" value="1"/>
</dbReference>
<dbReference type="InterPro" id="IPR000515">
    <property type="entry name" value="MetI-like"/>
</dbReference>
<dbReference type="KEGG" id="dae:Dtox_0330"/>
<dbReference type="AlphaFoldDB" id="C8W429"/>
<keyword evidence="2 7" id="KW-0813">Transport</keyword>
<keyword evidence="3" id="KW-1003">Cell membrane</keyword>
<keyword evidence="6 7" id="KW-0472">Membrane</keyword>
<proteinExistence type="inferred from homology"/>
<sequence>MLVKTFKHKWKSSGFPLKSLPGFLSKLSWSGTAGIAVILAVLLIAVLAPWIAVYPHNLSSGAPLLPPGKEHFLGTDELGVDLWAQICFGARVSLLVGLGTALLAALGGGLIGIAAGYSGGWIDKLLMRLIDIMIVLPDLPVMIVLAAFIGPSLTNIILVLALFSWVFPARIVRSQVLMLKEQNYIKSAETYGAGTWYLIRRHFLPELFPLLAVNMIRLTGRAIVAEAGLSFLGLGDPTSKSWGLILHHATSFRGIYYTDFWKWWLLYPWLALMLMVTSLAFISRELERIVDPRMGR</sequence>
<keyword evidence="5 7" id="KW-1133">Transmembrane helix</keyword>
<comment type="similarity">
    <text evidence="7">Belongs to the binding-protein-dependent transport system permease family.</text>
</comment>
<protein>
    <submittedName>
        <fullName evidence="9">Binding-protein-dependent transport systems inner membrane component</fullName>
    </submittedName>
</protein>
<gene>
    <name evidence="9" type="ordered locus">Dtox_0330</name>
</gene>
<dbReference type="SUPFAM" id="SSF161098">
    <property type="entry name" value="MetI-like"/>
    <property type="match status" value="1"/>
</dbReference>
<evidence type="ECO:0000256" key="2">
    <source>
        <dbReference type="ARBA" id="ARBA00022448"/>
    </source>
</evidence>
<dbReference type="Gene3D" id="1.10.3720.10">
    <property type="entry name" value="MetI-like"/>
    <property type="match status" value="1"/>
</dbReference>
<dbReference type="PANTHER" id="PTHR43386">
    <property type="entry name" value="OLIGOPEPTIDE TRANSPORT SYSTEM PERMEASE PROTEIN APPC"/>
    <property type="match status" value="1"/>
</dbReference>
<dbReference type="GO" id="GO:0055085">
    <property type="term" value="P:transmembrane transport"/>
    <property type="evidence" value="ECO:0007669"/>
    <property type="project" value="InterPro"/>
</dbReference>
<feature type="domain" description="ABC transmembrane type-1" evidence="8">
    <location>
        <begin position="90"/>
        <end position="283"/>
    </location>
</feature>